<keyword evidence="3 6" id="KW-0812">Transmembrane</keyword>
<feature type="transmembrane region" description="Helical" evidence="6">
    <location>
        <begin position="228"/>
        <end position="251"/>
    </location>
</feature>
<keyword evidence="5 6" id="KW-0472">Membrane</keyword>
<protein>
    <recommendedName>
        <fullName evidence="6">Tetraspanin</fullName>
    </recommendedName>
</protein>
<dbReference type="InterPro" id="IPR008952">
    <property type="entry name" value="Tetraspanin_EC2_sf"/>
</dbReference>
<evidence type="ECO:0000256" key="1">
    <source>
        <dbReference type="ARBA" id="ARBA00004141"/>
    </source>
</evidence>
<evidence type="ECO:0000313" key="8">
    <source>
        <dbReference type="Proteomes" id="UP000507470"/>
    </source>
</evidence>
<dbReference type="Proteomes" id="UP000507470">
    <property type="component" value="Unassembled WGS sequence"/>
</dbReference>
<evidence type="ECO:0000256" key="6">
    <source>
        <dbReference type="RuleBase" id="RU361218"/>
    </source>
</evidence>
<gene>
    <name evidence="7" type="ORF">MCOR_21568</name>
</gene>
<name>A0A6J8BQ56_MYTCO</name>
<proteinExistence type="inferred from homology"/>
<feature type="transmembrane region" description="Helical" evidence="6">
    <location>
        <begin position="88"/>
        <end position="114"/>
    </location>
</feature>
<sequence>MDCCASIARALLIFFNFIFWICGGAILGVGIWFLVDKDISSRIEIVQIDSGDDYFKYAAYLFIAFGAFVFIVGFAGMCGAIRASKCLLGFYIFFVLLVIFAEIGAAVLLILYRIEVEDNIVKLLQENIKKRYGEETVRTGWDLAQLEFECCGAVNSIDYNETTYNFPNAGQTVPNTCCKLSNRDAALDDPSKATPSNSALCYARNTNEINTKGCKDSLKDWALKHSTIIIGVGIGIAVLEIFSIVWACCFCRNIGKDD</sequence>
<dbReference type="EMBL" id="CACVKT020003839">
    <property type="protein sequence ID" value="CAC5386088.1"/>
    <property type="molecule type" value="Genomic_DNA"/>
</dbReference>
<dbReference type="OrthoDB" id="10033535at2759"/>
<dbReference type="InterPro" id="IPR000301">
    <property type="entry name" value="Tetraspanin_animals"/>
</dbReference>
<evidence type="ECO:0000313" key="7">
    <source>
        <dbReference type="EMBL" id="CAC5386088.1"/>
    </source>
</evidence>
<evidence type="ECO:0000256" key="5">
    <source>
        <dbReference type="ARBA" id="ARBA00023136"/>
    </source>
</evidence>
<dbReference type="PIRSF" id="PIRSF002419">
    <property type="entry name" value="Tetraspanin"/>
    <property type="match status" value="1"/>
</dbReference>
<dbReference type="PANTHER" id="PTHR19282">
    <property type="entry name" value="TETRASPANIN"/>
    <property type="match status" value="1"/>
</dbReference>
<keyword evidence="4 6" id="KW-1133">Transmembrane helix</keyword>
<dbReference type="SUPFAM" id="SSF48652">
    <property type="entry name" value="Tetraspanin"/>
    <property type="match status" value="1"/>
</dbReference>
<dbReference type="GO" id="GO:0005886">
    <property type="term" value="C:plasma membrane"/>
    <property type="evidence" value="ECO:0007669"/>
    <property type="project" value="TreeGrafter"/>
</dbReference>
<dbReference type="Gene3D" id="1.10.1450.10">
    <property type="entry name" value="Tetraspanin"/>
    <property type="match status" value="1"/>
</dbReference>
<organism evidence="7 8">
    <name type="scientific">Mytilus coruscus</name>
    <name type="common">Sea mussel</name>
    <dbReference type="NCBI Taxonomy" id="42192"/>
    <lineage>
        <taxon>Eukaryota</taxon>
        <taxon>Metazoa</taxon>
        <taxon>Spiralia</taxon>
        <taxon>Lophotrochozoa</taxon>
        <taxon>Mollusca</taxon>
        <taxon>Bivalvia</taxon>
        <taxon>Autobranchia</taxon>
        <taxon>Pteriomorphia</taxon>
        <taxon>Mytilida</taxon>
        <taxon>Mytiloidea</taxon>
        <taxon>Mytilidae</taxon>
        <taxon>Mytilinae</taxon>
        <taxon>Mytilus</taxon>
    </lineage>
</organism>
<evidence type="ECO:0000256" key="3">
    <source>
        <dbReference type="ARBA" id="ARBA00022692"/>
    </source>
</evidence>
<comment type="similarity">
    <text evidence="2 6">Belongs to the tetraspanin (TM4SF) family.</text>
</comment>
<dbReference type="PANTHER" id="PTHR19282:SF534">
    <property type="entry name" value="TETRASPANIN FAMILY-RELATED"/>
    <property type="match status" value="1"/>
</dbReference>
<dbReference type="PRINTS" id="PR00259">
    <property type="entry name" value="TMFOUR"/>
</dbReference>
<feature type="transmembrane region" description="Helical" evidence="6">
    <location>
        <begin position="12"/>
        <end position="34"/>
    </location>
</feature>
<reference evidence="7 8" key="1">
    <citation type="submission" date="2020-06" db="EMBL/GenBank/DDBJ databases">
        <authorList>
            <person name="Li R."/>
            <person name="Bekaert M."/>
        </authorList>
    </citation>
    <scope>NUCLEOTIDE SEQUENCE [LARGE SCALE GENOMIC DNA]</scope>
    <source>
        <strain evidence="8">wild</strain>
    </source>
</reference>
<keyword evidence="8" id="KW-1185">Reference proteome</keyword>
<dbReference type="InterPro" id="IPR018499">
    <property type="entry name" value="Tetraspanin/Peripherin"/>
</dbReference>
<evidence type="ECO:0000256" key="2">
    <source>
        <dbReference type="ARBA" id="ARBA00006840"/>
    </source>
</evidence>
<evidence type="ECO:0000256" key="4">
    <source>
        <dbReference type="ARBA" id="ARBA00022989"/>
    </source>
</evidence>
<comment type="subcellular location">
    <subcellularLocation>
        <location evidence="1 6">Membrane</location>
        <topology evidence="1 6">Multi-pass membrane protein</topology>
    </subcellularLocation>
</comment>
<dbReference type="Pfam" id="PF00335">
    <property type="entry name" value="Tetraspanin"/>
    <property type="match status" value="1"/>
</dbReference>
<dbReference type="AlphaFoldDB" id="A0A6J8BQ56"/>
<feature type="transmembrane region" description="Helical" evidence="6">
    <location>
        <begin position="54"/>
        <end position="76"/>
    </location>
</feature>
<accession>A0A6J8BQ56</accession>